<keyword evidence="2" id="KW-1133">Transmembrane helix</keyword>
<dbReference type="EMBL" id="JAVREX010000017">
    <property type="protein sequence ID" value="MDT0431783.1"/>
    <property type="molecule type" value="Genomic_DNA"/>
</dbReference>
<keyword evidence="2" id="KW-0472">Membrane</keyword>
<dbReference type="RefSeq" id="WP_311660838.1">
    <property type="nucleotide sequence ID" value="NZ_JAVREX010000017.1"/>
</dbReference>
<name>A0ABU2RSF9_9ACTN</name>
<keyword evidence="2" id="KW-0812">Transmembrane</keyword>
<keyword evidence="4" id="KW-1185">Reference proteome</keyword>
<comment type="caution">
    <text evidence="3">The sequence shown here is derived from an EMBL/GenBank/DDBJ whole genome shotgun (WGS) entry which is preliminary data.</text>
</comment>
<feature type="transmembrane region" description="Helical" evidence="2">
    <location>
        <begin position="20"/>
        <end position="42"/>
    </location>
</feature>
<sequence length="333" mass="34978">MLPEPDADLRKDTGEKRRRITARGWSVVAGAAVLALLVTLALRTSDGASDDQDGRPGTRAAAPTAPGTSLSPTPADAGTSSGGPDSGPPYAAVPEFSSTAARDTAFVADVAQFSDWPSGTESYGAMSSAPEGSDISDFRRAVVRDARAVCEALADGTEMEGVPEAAGLPFDDPVGQAAFIVEAVTFYCPHRTAEVTDGVYTEPVPTEQDEDCPDASALEAAATVGERSDSDDGFHTAPYAVEVRNTSAYPVRLQLQQRWYADGYADSGAWGLFGDTTAEQAVTVEAGETFTYEGEQSGIYRWDRTQVRVRPGEFVFLGCGYRPGPGPSSGDPL</sequence>
<organism evidence="3 4">
    <name type="scientific">Streptomyces salyersiae</name>
    <dbReference type="NCBI Taxonomy" id="3075530"/>
    <lineage>
        <taxon>Bacteria</taxon>
        <taxon>Bacillati</taxon>
        <taxon>Actinomycetota</taxon>
        <taxon>Actinomycetes</taxon>
        <taxon>Kitasatosporales</taxon>
        <taxon>Streptomycetaceae</taxon>
        <taxon>Streptomyces</taxon>
    </lineage>
</organism>
<feature type="region of interest" description="Disordered" evidence="1">
    <location>
        <begin position="46"/>
        <end position="94"/>
    </location>
</feature>
<dbReference type="Proteomes" id="UP001183777">
    <property type="component" value="Unassembled WGS sequence"/>
</dbReference>
<reference evidence="4" key="1">
    <citation type="submission" date="2023-07" db="EMBL/GenBank/DDBJ databases">
        <title>30 novel species of actinomycetes from the DSMZ collection.</title>
        <authorList>
            <person name="Nouioui I."/>
        </authorList>
    </citation>
    <scope>NUCLEOTIDE SEQUENCE [LARGE SCALE GENOMIC DNA]</scope>
    <source>
        <strain evidence="4">DSM 41770</strain>
    </source>
</reference>
<accession>A0ABU2RSF9</accession>
<evidence type="ECO:0000256" key="1">
    <source>
        <dbReference type="SAM" id="MobiDB-lite"/>
    </source>
</evidence>
<feature type="region of interest" description="Disordered" evidence="1">
    <location>
        <begin position="1"/>
        <end position="21"/>
    </location>
</feature>
<evidence type="ECO:0000256" key="2">
    <source>
        <dbReference type="SAM" id="Phobius"/>
    </source>
</evidence>
<evidence type="ECO:0000313" key="4">
    <source>
        <dbReference type="Proteomes" id="UP001183777"/>
    </source>
</evidence>
<protein>
    <submittedName>
        <fullName evidence="3">DUF732 domain-containing protein</fullName>
    </submittedName>
</protein>
<feature type="compositionally biased region" description="Low complexity" evidence="1">
    <location>
        <begin position="55"/>
        <end position="68"/>
    </location>
</feature>
<proteinExistence type="predicted"/>
<gene>
    <name evidence="3" type="ORF">RM649_29625</name>
</gene>
<evidence type="ECO:0000313" key="3">
    <source>
        <dbReference type="EMBL" id="MDT0431783.1"/>
    </source>
</evidence>